<feature type="compositionally biased region" description="Acidic residues" evidence="1">
    <location>
        <begin position="259"/>
        <end position="269"/>
    </location>
</feature>
<dbReference type="PRINTS" id="PR00625">
    <property type="entry name" value="JDOMAIN"/>
</dbReference>
<evidence type="ECO:0000256" key="1">
    <source>
        <dbReference type="SAM" id="MobiDB-lite"/>
    </source>
</evidence>
<feature type="compositionally biased region" description="Polar residues" evidence="1">
    <location>
        <begin position="352"/>
        <end position="363"/>
    </location>
</feature>
<evidence type="ECO:0000313" key="3">
    <source>
        <dbReference type="EMBL" id="CRG85840.1"/>
    </source>
</evidence>
<reference evidence="3 4" key="1">
    <citation type="submission" date="2015-04" db="EMBL/GenBank/DDBJ databases">
        <authorList>
            <person name="Syromyatnikov M.Y."/>
            <person name="Popov V.N."/>
        </authorList>
    </citation>
    <scope>NUCLEOTIDE SEQUENCE [LARGE SCALE GENOMIC DNA]</scope>
    <source>
        <strain evidence="3">WF-38-12</strain>
    </source>
</reference>
<feature type="compositionally biased region" description="Basic and acidic residues" evidence="1">
    <location>
        <begin position="136"/>
        <end position="154"/>
    </location>
</feature>
<feature type="compositionally biased region" description="Basic and acidic residues" evidence="1">
    <location>
        <begin position="188"/>
        <end position="198"/>
    </location>
</feature>
<sequence length="545" mass="62508">MTTNLPSFDPYSVLGVDKQSTPSEIKLAYRKLILKCHPDKIQDDALRDKANDEFQKVQESYEILTDETRRRLHDQAVRLAALRKEVNSQSSAKSTASTREYRDGRMYEERVPADAAFFTDSDEPRYTEEPPTYSKKYSDSAKRAHTKVTEEKKARSVPLSSPRTPKQADREHVKSRNHDRAKHRTKERRRDVSEKYERTSSSFVYTGDDYSDSEDDVVYSYKYKVTSDSRASPRESVPRRSKTEPYISHRHRRHHIDSESEIEEEDYENDLNYAKEYITRTRDPVPESDRRYRPSRTHSSYESPRYERESSKYSSRGYSRDEDIRHPATSPHRTSRRSHDRLSSPTRGFERSATTTSASPPKVSSSRAPPPLSRSSTAPHPRNRREGSSRSESNGMSTLASMVTGIALESVTSGKSRSRAERNDSGYSSGPGTPEMTQGSSRVPKVSRFKIVEPSDREPETIIREPADARYRSTSPLSRSDRERSSRTKPSRSHVYDPVYEPEIRLARPAAASKSSYSRPLYGEVRYASELSLDGHRSSRRQAAY</sequence>
<dbReference type="CDD" id="cd06257">
    <property type="entry name" value="DnaJ"/>
    <property type="match status" value="1"/>
</dbReference>
<dbReference type="InterPro" id="IPR001623">
    <property type="entry name" value="DnaJ_domain"/>
</dbReference>
<dbReference type="STRING" id="28573.A0A0U1LST6"/>
<dbReference type="PANTHER" id="PTHR44144">
    <property type="entry name" value="DNAJ HOMOLOG SUBFAMILY C MEMBER 9"/>
    <property type="match status" value="1"/>
</dbReference>
<feature type="compositionally biased region" description="Polar residues" evidence="1">
    <location>
        <begin position="87"/>
        <end position="98"/>
    </location>
</feature>
<dbReference type="PROSITE" id="PS50076">
    <property type="entry name" value="DNAJ_2"/>
    <property type="match status" value="1"/>
</dbReference>
<dbReference type="AlphaFoldDB" id="A0A0U1LST6"/>
<dbReference type="GO" id="GO:0005737">
    <property type="term" value="C:cytoplasm"/>
    <property type="evidence" value="ECO:0007669"/>
    <property type="project" value="TreeGrafter"/>
</dbReference>
<feature type="compositionally biased region" description="Polar residues" evidence="1">
    <location>
        <begin position="425"/>
        <end position="441"/>
    </location>
</feature>
<feature type="compositionally biased region" description="Basic and acidic residues" evidence="1">
    <location>
        <begin position="166"/>
        <end position="178"/>
    </location>
</feature>
<dbReference type="PANTHER" id="PTHR44144:SF1">
    <property type="entry name" value="DNAJ HOMOLOG SUBFAMILY C MEMBER 9"/>
    <property type="match status" value="1"/>
</dbReference>
<feature type="domain" description="J" evidence="2">
    <location>
        <begin position="9"/>
        <end position="77"/>
    </location>
</feature>
<feature type="compositionally biased region" description="Basic and acidic residues" evidence="1">
    <location>
        <begin position="277"/>
        <end position="292"/>
    </location>
</feature>
<dbReference type="Pfam" id="PF00226">
    <property type="entry name" value="DnaJ"/>
    <property type="match status" value="1"/>
</dbReference>
<dbReference type="Gene3D" id="1.10.287.110">
    <property type="entry name" value="DnaJ domain"/>
    <property type="match status" value="1"/>
</dbReference>
<dbReference type="InterPro" id="IPR052594">
    <property type="entry name" value="J_domain-containing_protein"/>
</dbReference>
<evidence type="ECO:0000259" key="2">
    <source>
        <dbReference type="PROSITE" id="PS50076"/>
    </source>
</evidence>
<dbReference type="GO" id="GO:0005634">
    <property type="term" value="C:nucleus"/>
    <property type="evidence" value="ECO:0007669"/>
    <property type="project" value="TreeGrafter"/>
</dbReference>
<name>A0A0U1LST6_TALIS</name>
<organism evidence="3 4">
    <name type="scientific">Talaromyces islandicus</name>
    <name type="common">Penicillium islandicum</name>
    <dbReference type="NCBI Taxonomy" id="28573"/>
    <lineage>
        <taxon>Eukaryota</taxon>
        <taxon>Fungi</taxon>
        <taxon>Dikarya</taxon>
        <taxon>Ascomycota</taxon>
        <taxon>Pezizomycotina</taxon>
        <taxon>Eurotiomycetes</taxon>
        <taxon>Eurotiomycetidae</taxon>
        <taxon>Eurotiales</taxon>
        <taxon>Trichocomaceae</taxon>
        <taxon>Talaromyces</taxon>
        <taxon>Talaromyces sect. Islandici</taxon>
    </lineage>
</organism>
<dbReference type="OMA" id="PPDIDPY"/>
<gene>
    <name evidence="3" type="ORF">PISL3812_02848</name>
</gene>
<protein>
    <recommendedName>
        <fullName evidence="2">J domain-containing protein</fullName>
    </recommendedName>
</protein>
<feature type="region of interest" description="Disordered" evidence="1">
    <location>
        <begin position="411"/>
        <end position="496"/>
    </location>
</feature>
<dbReference type="Proteomes" id="UP000054383">
    <property type="component" value="Unassembled WGS sequence"/>
</dbReference>
<feature type="compositionally biased region" description="Basic and acidic residues" evidence="1">
    <location>
        <begin position="225"/>
        <end position="243"/>
    </location>
</feature>
<dbReference type="GO" id="GO:0031072">
    <property type="term" value="F:heat shock protein binding"/>
    <property type="evidence" value="ECO:0007669"/>
    <property type="project" value="TreeGrafter"/>
</dbReference>
<proteinExistence type="predicted"/>
<evidence type="ECO:0000313" key="4">
    <source>
        <dbReference type="Proteomes" id="UP000054383"/>
    </source>
</evidence>
<dbReference type="SUPFAM" id="SSF46565">
    <property type="entry name" value="Chaperone J-domain"/>
    <property type="match status" value="1"/>
</dbReference>
<dbReference type="EMBL" id="CVMT01000002">
    <property type="protein sequence ID" value="CRG85840.1"/>
    <property type="molecule type" value="Genomic_DNA"/>
</dbReference>
<accession>A0A0U1LST6</accession>
<dbReference type="SMART" id="SM00271">
    <property type="entry name" value="DnaJ"/>
    <property type="match status" value="1"/>
</dbReference>
<dbReference type="OrthoDB" id="10250354at2759"/>
<feature type="region of interest" description="Disordered" evidence="1">
    <location>
        <begin position="84"/>
        <end position="397"/>
    </location>
</feature>
<feature type="compositionally biased region" description="Basic and acidic residues" evidence="1">
    <location>
        <begin position="450"/>
        <end position="471"/>
    </location>
</feature>
<keyword evidence="4" id="KW-1185">Reference proteome</keyword>
<feature type="compositionally biased region" description="Basic and acidic residues" evidence="1">
    <location>
        <begin position="99"/>
        <end position="112"/>
    </location>
</feature>
<dbReference type="InterPro" id="IPR036869">
    <property type="entry name" value="J_dom_sf"/>
</dbReference>